<dbReference type="Proteomes" id="UP001459277">
    <property type="component" value="Unassembled WGS sequence"/>
</dbReference>
<reference evidence="2 3" key="1">
    <citation type="submission" date="2024-01" db="EMBL/GenBank/DDBJ databases">
        <title>A telomere-to-telomere, gap-free genome of sweet tea (Lithocarpus litseifolius).</title>
        <authorList>
            <person name="Zhou J."/>
        </authorList>
    </citation>
    <scope>NUCLEOTIDE SEQUENCE [LARGE SCALE GENOMIC DNA]</scope>
    <source>
        <strain evidence="2">Zhou-2022a</strain>
        <tissue evidence="2">Leaf</tissue>
    </source>
</reference>
<evidence type="ECO:0000256" key="1">
    <source>
        <dbReference type="SAM" id="Coils"/>
    </source>
</evidence>
<comment type="caution">
    <text evidence="2">The sequence shown here is derived from an EMBL/GenBank/DDBJ whole genome shotgun (WGS) entry which is preliminary data.</text>
</comment>
<keyword evidence="1" id="KW-0175">Coiled coil</keyword>
<gene>
    <name evidence="2" type="ORF">SO802_014253</name>
</gene>
<name>A0AAW2CQF2_9ROSI</name>
<organism evidence="2 3">
    <name type="scientific">Lithocarpus litseifolius</name>
    <dbReference type="NCBI Taxonomy" id="425828"/>
    <lineage>
        <taxon>Eukaryota</taxon>
        <taxon>Viridiplantae</taxon>
        <taxon>Streptophyta</taxon>
        <taxon>Embryophyta</taxon>
        <taxon>Tracheophyta</taxon>
        <taxon>Spermatophyta</taxon>
        <taxon>Magnoliopsida</taxon>
        <taxon>eudicotyledons</taxon>
        <taxon>Gunneridae</taxon>
        <taxon>Pentapetalae</taxon>
        <taxon>rosids</taxon>
        <taxon>fabids</taxon>
        <taxon>Fagales</taxon>
        <taxon>Fagaceae</taxon>
        <taxon>Lithocarpus</taxon>
    </lineage>
</organism>
<dbReference type="AlphaFoldDB" id="A0AAW2CQF2"/>
<proteinExistence type="predicted"/>
<protein>
    <submittedName>
        <fullName evidence="2">Uncharacterized protein</fullName>
    </submittedName>
</protein>
<evidence type="ECO:0000313" key="3">
    <source>
        <dbReference type="Proteomes" id="UP001459277"/>
    </source>
</evidence>
<sequence length="96" mass="10951">MEDKLASFDEMKEKLAGFDEMKEKLSQFEEMEQRMARMLQQMQHISSQCNQVYDGTATVAGRIAAIAPAVKRSNVPIAAVLGLQRRVLARRNRSFF</sequence>
<dbReference type="EMBL" id="JAZDWU010000005">
    <property type="protein sequence ID" value="KAL0000472.1"/>
    <property type="molecule type" value="Genomic_DNA"/>
</dbReference>
<evidence type="ECO:0000313" key="2">
    <source>
        <dbReference type="EMBL" id="KAL0000472.1"/>
    </source>
</evidence>
<feature type="coiled-coil region" evidence="1">
    <location>
        <begin position="21"/>
        <end position="48"/>
    </location>
</feature>
<accession>A0AAW2CQF2</accession>
<keyword evidence="3" id="KW-1185">Reference proteome</keyword>